<feature type="region of interest" description="Disordered" evidence="1">
    <location>
        <begin position="111"/>
        <end position="133"/>
    </location>
</feature>
<evidence type="ECO:0000256" key="2">
    <source>
        <dbReference type="SAM" id="Phobius"/>
    </source>
</evidence>
<sequence length="654" mass="74190">MSSNDSGGGNDKPDAELYVAVVSLVIALIALLGTVMQVLQQYYASATGFSNCDRRVIGKWHNYKERRFKWKELRFEVRFKAPVVFVCPADNKKGPVPDVVWIIDGSPKSQEDTMTDSIGAQPPPVPVDGTSTLPRFTLRQRPTNSSLKQKITRTVDRDHEKRIHTADNERATWLTMLTEFQRMEMESSSWQDTEYGWHSGRPGQPRIDPPVFADRKLAIAVQAKPRSWDTMPPNIKKPYATTTMCHLVEMAAMLGLHWKEFDRSSDKYRAEGNGYVLTGSHVPDLGVVFNFQISGKCKFGDNRVVPSTHVKEFAFGLVPTVFRTQDDDRRLGSIAEDPRDRGLLLLGSTNEVAETVAWFGCNTRTADILRDDSKKHGHLFPIAFEILGMLSKPLYIPNMSFRMVPNPTVYTWDTKFFNLRRMLDGFRSQLENSEAVTESYSNVATNETAPHLQPLRNKAETVCDALEKQKADRGENEFSLGLCHALFHSIEFCDKYLAGVRPKLVQVVLREHIQEILRMVNSEGEAEKSAIGQLMDAAPEQRHAVFMRVYFDHVLPHVIKTCIQSIRRRDTPMMGLNSPPGSPLASPPVSPESRQRGGNRNLTTEMVTVQVTEIWCTLVFRMMCWLLLHDFHKNDRQISSKSEVWGSRLPVYIC</sequence>
<dbReference type="eggNOG" id="ENOG502SXX6">
    <property type="taxonomic scope" value="Eukaryota"/>
</dbReference>
<dbReference type="Proteomes" id="UP000006039">
    <property type="component" value="Unassembled WGS sequence"/>
</dbReference>
<evidence type="ECO:0000313" key="3">
    <source>
        <dbReference type="EMBL" id="EJT75066.1"/>
    </source>
</evidence>
<dbReference type="STRING" id="644352.J3P5W4"/>
<reference evidence="5" key="1">
    <citation type="submission" date="2010-07" db="EMBL/GenBank/DDBJ databases">
        <title>The genome sequence of Gaeumannomyces graminis var. tritici strain R3-111a-1.</title>
        <authorList>
            <consortium name="The Broad Institute Genome Sequencing Platform"/>
            <person name="Ma L.-J."/>
            <person name="Dead R."/>
            <person name="Young S."/>
            <person name="Zeng Q."/>
            <person name="Koehrsen M."/>
            <person name="Alvarado L."/>
            <person name="Berlin A."/>
            <person name="Chapman S.B."/>
            <person name="Chen Z."/>
            <person name="Freedman E."/>
            <person name="Gellesch M."/>
            <person name="Goldberg J."/>
            <person name="Griggs A."/>
            <person name="Gujja S."/>
            <person name="Heilman E.R."/>
            <person name="Heiman D."/>
            <person name="Hepburn T."/>
            <person name="Howarth C."/>
            <person name="Jen D."/>
            <person name="Larson L."/>
            <person name="Mehta T."/>
            <person name="Neiman D."/>
            <person name="Pearson M."/>
            <person name="Roberts A."/>
            <person name="Saif S."/>
            <person name="Shea T."/>
            <person name="Shenoy N."/>
            <person name="Sisk P."/>
            <person name="Stolte C."/>
            <person name="Sykes S."/>
            <person name="Walk T."/>
            <person name="White J."/>
            <person name="Yandava C."/>
            <person name="Haas B."/>
            <person name="Nusbaum C."/>
            <person name="Birren B."/>
        </authorList>
    </citation>
    <scope>NUCLEOTIDE SEQUENCE [LARGE SCALE GENOMIC DNA]</scope>
    <source>
        <strain evidence="5">R3-111a-1</strain>
    </source>
</reference>
<dbReference type="EMBL" id="GL385398">
    <property type="protein sequence ID" value="EJT75066.1"/>
    <property type="molecule type" value="Genomic_DNA"/>
</dbReference>
<feature type="compositionally biased region" description="Pro residues" evidence="1">
    <location>
        <begin position="580"/>
        <end position="590"/>
    </location>
</feature>
<gene>
    <name evidence="4" type="primary">20349362</name>
    <name evidence="3" type="ORF">GGTG_08904</name>
</gene>
<keyword evidence="2" id="KW-0812">Transmembrane</keyword>
<evidence type="ECO:0000256" key="1">
    <source>
        <dbReference type="SAM" id="MobiDB-lite"/>
    </source>
</evidence>
<evidence type="ECO:0000313" key="5">
    <source>
        <dbReference type="Proteomes" id="UP000006039"/>
    </source>
</evidence>
<accession>J3P5W4</accession>
<keyword evidence="2" id="KW-1133">Transmembrane helix</keyword>
<proteinExistence type="predicted"/>
<dbReference type="RefSeq" id="XP_009225010.1">
    <property type="nucleotide sequence ID" value="XM_009226746.1"/>
</dbReference>
<reference evidence="4" key="5">
    <citation type="submission" date="2018-04" db="UniProtKB">
        <authorList>
            <consortium name="EnsemblFungi"/>
        </authorList>
    </citation>
    <scope>IDENTIFICATION</scope>
    <source>
        <strain evidence="4">R3-111a-1</strain>
    </source>
</reference>
<organism evidence="3">
    <name type="scientific">Gaeumannomyces tritici (strain R3-111a-1)</name>
    <name type="common">Wheat and barley take-all root rot fungus</name>
    <name type="synonym">Gaeumannomyces graminis var. tritici</name>
    <dbReference type="NCBI Taxonomy" id="644352"/>
    <lineage>
        <taxon>Eukaryota</taxon>
        <taxon>Fungi</taxon>
        <taxon>Dikarya</taxon>
        <taxon>Ascomycota</taxon>
        <taxon>Pezizomycotina</taxon>
        <taxon>Sordariomycetes</taxon>
        <taxon>Sordariomycetidae</taxon>
        <taxon>Magnaporthales</taxon>
        <taxon>Magnaporthaceae</taxon>
        <taxon>Gaeumannomyces</taxon>
    </lineage>
</organism>
<dbReference type="EnsemblFungi" id="EJT75066">
    <property type="protein sequence ID" value="EJT75066"/>
    <property type="gene ID" value="GGTG_08904"/>
</dbReference>
<dbReference type="OrthoDB" id="5227693at2759"/>
<keyword evidence="5" id="KW-1185">Reference proteome</keyword>
<feature type="transmembrane region" description="Helical" evidence="2">
    <location>
        <begin position="17"/>
        <end position="39"/>
    </location>
</feature>
<dbReference type="AlphaFoldDB" id="J3P5W4"/>
<dbReference type="HOGENOM" id="CLU_009106_1_0_1"/>
<name>J3P5W4_GAET3</name>
<evidence type="ECO:0000313" key="4">
    <source>
        <dbReference type="EnsemblFungi" id="EJT75066"/>
    </source>
</evidence>
<reference evidence="4" key="4">
    <citation type="journal article" date="2015" name="G3 (Bethesda)">
        <title>Genome sequences of three phytopathogenic species of the Magnaporthaceae family of fungi.</title>
        <authorList>
            <person name="Okagaki L.H."/>
            <person name="Nunes C.C."/>
            <person name="Sailsbery J."/>
            <person name="Clay B."/>
            <person name="Brown D."/>
            <person name="John T."/>
            <person name="Oh Y."/>
            <person name="Young N."/>
            <person name="Fitzgerald M."/>
            <person name="Haas B.J."/>
            <person name="Zeng Q."/>
            <person name="Young S."/>
            <person name="Adiconis X."/>
            <person name="Fan L."/>
            <person name="Levin J.Z."/>
            <person name="Mitchell T.K."/>
            <person name="Okubara P.A."/>
            <person name="Farman M.L."/>
            <person name="Kohn L.M."/>
            <person name="Birren B."/>
            <person name="Ma L.-J."/>
            <person name="Dean R.A."/>
        </authorList>
    </citation>
    <scope>NUCLEOTIDE SEQUENCE</scope>
    <source>
        <strain evidence="4">R3-111a-1</strain>
    </source>
</reference>
<protein>
    <submittedName>
        <fullName evidence="3">Modin</fullName>
    </submittedName>
</protein>
<feature type="region of interest" description="Disordered" evidence="1">
    <location>
        <begin position="573"/>
        <end position="601"/>
    </location>
</feature>
<keyword evidence="2" id="KW-0472">Membrane</keyword>
<reference evidence="3" key="3">
    <citation type="submission" date="2010-09" db="EMBL/GenBank/DDBJ databases">
        <title>Annotation of Gaeumannomyces graminis var. tritici R3-111a-1.</title>
        <authorList>
            <consortium name="The Broad Institute Genome Sequencing Platform"/>
            <person name="Ma L.-J."/>
            <person name="Dead R."/>
            <person name="Young S.K."/>
            <person name="Zeng Q."/>
            <person name="Gargeya S."/>
            <person name="Fitzgerald M."/>
            <person name="Haas B."/>
            <person name="Abouelleil A."/>
            <person name="Alvarado L."/>
            <person name="Arachchi H.M."/>
            <person name="Berlin A."/>
            <person name="Brown A."/>
            <person name="Chapman S.B."/>
            <person name="Chen Z."/>
            <person name="Dunbar C."/>
            <person name="Freedman E."/>
            <person name="Gearin G."/>
            <person name="Gellesch M."/>
            <person name="Goldberg J."/>
            <person name="Griggs A."/>
            <person name="Gujja S."/>
            <person name="Heiman D."/>
            <person name="Howarth C."/>
            <person name="Larson L."/>
            <person name="Lui A."/>
            <person name="MacDonald P.J.P."/>
            <person name="Mehta T."/>
            <person name="Montmayeur A."/>
            <person name="Murphy C."/>
            <person name="Neiman D."/>
            <person name="Pearson M."/>
            <person name="Priest M."/>
            <person name="Roberts A."/>
            <person name="Saif S."/>
            <person name="Shea T."/>
            <person name="Shenoy N."/>
            <person name="Sisk P."/>
            <person name="Stolte C."/>
            <person name="Sykes S."/>
            <person name="Yandava C."/>
            <person name="Wortman J."/>
            <person name="Nusbaum C."/>
            <person name="Birren B."/>
        </authorList>
    </citation>
    <scope>NUCLEOTIDE SEQUENCE</scope>
    <source>
        <strain evidence="3">R3-111a-1</strain>
    </source>
</reference>
<dbReference type="GeneID" id="20349362"/>
<dbReference type="VEuPathDB" id="FungiDB:GGTG_08904"/>
<reference evidence="3" key="2">
    <citation type="submission" date="2010-07" db="EMBL/GenBank/DDBJ databases">
        <authorList>
            <consortium name="The Broad Institute Genome Sequencing Platform"/>
            <consortium name="Broad Institute Genome Sequencing Center for Infectious Disease"/>
            <person name="Ma L.-J."/>
            <person name="Dead R."/>
            <person name="Young S."/>
            <person name="Zeng Q."/>
            <person name="Koehrsen M."/>
            <person name="Alvarado L."/>
            <person name="Berlin A."/>
            <person name="Chapman S.B."/>
            <person name="Chen Z."/>
            <person name="Freedman E."/>
            <person name="Gellesch M."/>
            <person name="Goldberg J."/>
            <person name="Griggs A."/>
            <person name="Gujja S."/>
            <person name="Heilman E.R."/>
            <person name="Heiman D."/>
            <person name="Hepburn T."/>
            <person name="Howarth C."/>
            <person name="Jen D."/>
            <person name="Larson L."/>
            <person name="Mehta T."/>
            <person name="Neiman D."/>
            <person name="Pearson M."/>
            <person name="Roberts A."/>
            <person name="Saif S."/>
            <person name="Shea T."/>
            <person name="Shenoy N."/>
            <person name="Sisk P."/>
            <person name="Stolte C."/>
            <person name="Sykes S."/>
            <person name="Walk T."/>
            <person name="White J."/>
            <person name="Yandava C."/>
            <person name="Haas B."/>
            <person name="Nusbaum C."/>
            <person name="Birren B."/>
        </authorList>
    </citation>
    <scope>NUCLEOTIDE SEQUENCE</scope>
    <source>
        <strain evidence="3">R3-111a-1</strain>
    </source>
</reference>